<evidence type="ECO:0000259" key="20">
    <source>
        <dbReference type="PROSITE" id="PS52019"/>
    </source>
</evidence>
<dbReference type="Gene3D" id="3.40.47.10">
    <property type="match status" value="1"/>
</dbReference>
<keyword evidence="9" id="KW-0677">Repeat</keyword>
<dbReference type="EMBL" id="JBANMG010000006">
    <property type="protein sequence ID" value="KAK6952437.1"/>
    <property type="molecule type" value="Genomic_DNA"/>
</dbReference>
<evidence type="ECO:0000256" key="10">
    <source>
        <dbReference type="ARBA" id="ARBA00023002"/>
    </source>
</evidence>
<keyword evidence="17" id="KW-0812">Transmembrane</keyword>
<reference evidence="21 22" key="1">
    <citation type="journal article" date="2024" name="Front Chem Biol">
        <title>Unveiling the potential of Daldinia eschscholtzii MFLUCC 19-0629 through bioactivity and bioinformatics studies for enhanced sustainable agriculture production.</title>
        <authorList>
            <person name="Brooks S."/>
            <person name="Weaver J.A."/>
            <person name="Klomchit A."/>
            <person name="Alharthi S.A."/>
            <person name="Onlamun T."/>
            <person name="Nurani R."/>
            <person name="Vong T.K."/>
            <person name="Alberti F."/>
            <person name="Greco C."/>
        </authorList>
    </citation>
    <scope>NUCLEOTIDE SEQUENCE [LARGE SCALE GENOMIC DNA]</scope>
    <source>
        <strain evidence="21">MFLUCC 19-0629</strain>
    </source>
</reference>
<dbReference type="Pfam" id="PF00501">
    <property type="entry name" value="AMP-binding"/>
    <property type="match status" value="2"/>
</dbReference>
<dbReference type="CDD" id="cd11041">
    <property type="entry name" value="CYP503A1-like"/>
    <property type="match status" value="1"/>
</dbReference>
<dbReference type="Gene3D" id="3.40.50.150">
    <property type="entry name" value="Vaccinia Virus protein VP39"/>
    <property type="match status" value="1"/>
</dbReference>
<dbReference type="GO" id="GO:0016874">
    <property type="term" value="F:ligase activity"/>
    <property type="evidence" value="ECO:0007669"/>
    <property type="project" value="UniProtKB-KW"/>
</dbReference>
<protein>
    <recommendedName>
        <fullName evidence="23">Polyketide synthase</fullName>
    </recommendedName>
</protein>
<dbReference type="SUPFAM" id="SSF47336">
    <property type="entry name" value="ACP-like"/>
    <property type="match status" value="2"/>
</dbReference>
<dbReference type="InterPro" id="IPR016035">
    <property type="entry name" value="Acyl_Trfase/lysoPLipase"/>
</dbReference>
<feature type="transmembrane region" description="Helical" evidence="17">
    <location>
        <begin position="42"/>
        <end position="62"/>
    </location>
</feature>
<dbReference type="InterPro" id="IPR049900">
    <property type="entry name" value="PKS_mFAS_DH"/>
</dbReference>
<dbReference type="Gene3D" id="3.30.559.10">
    <property type="entry name" value="Chloramphenicol acetyltransferase-like domain"/>
    <property type="match status" value="1"/>
</dbReference>
<keyword evidence="13" id="KW-0511">Multifunctional enzyme</keyword>
<feature type="domain" description="Carrier" evidence="18">
    <location>
        <begin position="3068"/>
        <end position="3149"/>
    </location>
</feature>
<comment type="cofactor">
    <cofactor evidence="1 14">
        <name>heme</name>
        <dbReference type="ChEBI" id="CHEBI:30413"/>
    </cofactor>
</comment>
<dbReference type="Pfam" id="PF00698">
    <property type="entry name" value="Acyl_transf_1"/>
    <property type="match status" value="1"/>
</dbReference>
<comment type="similarity">
    <text evidence="2">Belongs to the cytochrome P450 family.</text>
</comment>
<dbReference type="SUPFAM" id="SSF53335">
    <property type="entry name" value="S-adenosyl-L-methionine-dependent methyltransferases"/>
    <property type="match status" value="1"/>
</dbReference>
<dbReference type="GO" id="GO:0016705">
    <property type="term" value="F:oxidoreductase activity, acting on paired donors, with incorporation or reduction of molecular oxygen"/>
    <property type="evidence" value="ECO:0007669"/>
    <property type="project" value="InterPro"/>
</dbReference>
<dbReference type="InterPro" id="IPR032821">
    <property type="entry name" value="PKS_assoc"/>
</dbReference>
<feature type="compositionally biased region" description="Basic and acidic residues" evidence="16">
    <location>
        <begin position="3160"/>
        <end position="3169"/>
    </location>
</feature>
<evidence type="ECO:0000256" key="2">
    <source>
        <dbReference type="ARBA" id="ARBA00010617"/>
    </source>
</evidence>
<gene>
    <name evidence="21" type="ORF">Daesc_006974</name>
</gene>
<dbReference type="InterPro" id="IPR049551">
    <property type="entry name" value="PKS_DH_C"/>
</dbReference>
<dbReference type="Pfam" id="PF02801">
    <property type="entry name" value="Ketoacyl-synt_C"/>
    <property type="match status" value="1"/>
</dbReference>
<evidence type="ECO:0000256" key="9">
    <source>
        <dbReference type="ARBA" id="ARBA00022737"/>
    </source>
</evidence>
<feature type="domain" description="Ketosynthase family 3 (KS3)" evidence="19">
    <location>
        <begin position="574"/>
        <end position="1009"/>
    </location>
</feature>
<feature type="region of interest" description="Disordered" evidence="16">
    <location>
        <begin position="3152"/>
        <end position="3227"/>
    </location>
</feature>
<dbReference type="InterPro" id="IPR014043">
    <property type="entry name" value="Acyl_transferase_dom"/>
</dbReference>
<dbReference type="InterPro" id="IPR014030">
    <property type="entry name" value="Ketoacyl_synth_N"/>
</dbReference>
<proteinExistence type="inferred from homology"/>
<dbReference type="InterPro" id="IPR036396">
    <property type="entry name" value="Cyt_P450_sf"/>
</dbReference>
<dbReference type="InterPro" id="IPR000873">
    <property type="entry name" value="AMP-dep_synth/lig_dom"/>
</dbReference>
<dbReference type="SMART" id="SM00823">
    <property type="entry name" value="PKS_PP"/>
    <property type="match status" value="2"/>
</dbReference>
<dbReference type="InterPro" id="IPR036291">
    <property type="entry name" value="NAD(P)-bd_dom_sf"/>
</dbReference>
<keyword evidence="22" id="KW-1185">Reference proteome</keyword>
<dbReference type="SUPFAM" id="SSF53901">
    <property type="entry name" value="Thiolase-like"/>
    <property type="match status" value="1"/>
</dbReference>
<dbReference type="InterPro" id="IPR013968">
    <property type="entry name" value="PKS_KR"/>
</dbReference>
<evidence type="ECO:0000256" key="11">
    <source>
        <dbReference type="ARBA" id="ARBA00023004"/>
    </source>
</evidence>
<dbReference type="Pfam" id="PF08659">
    <property type="entry name" value="KR"/>
    <property type="match status" value="1"/>
</dbReference>
<keyword evidence="6" id="KW-0489">Methyltransferase</keyword>
<dbReference type="InterPro" id="IPR020807">
    <property type="entry name" value="PKS_DH"/>
</dbReference>
<dbReference type="Gene3D" id="3.40.50.720">
    <property type="entry name" value="NAD(P)-binding Rossmann-like Domain"/>
    <property type="match status" value="2"/>
</dbReference>
<dbReference type="CDD" id="cd05930">
    <property type="entry name" value="A_NRPS"/>
    <property type="match status" value="1"/>
</dbReference>
<dbReference type="Pfam" id="PF14765">
    <property type="entry name" value="PS-DH"/>
    <property type="match status" value="1"/>
</dbReference>
<dbReference type="Pfam" id="PF00668">
    <property type="entry name" value="Condensation"/>
    <property type="match status" value="1"/>
</dbReference>
<dbReference type="InterPro" id="IPR006162">
    <property type="entry name" value="Ppantetheine_attach_site"/>
</dbReference>
<evidence type="ECO:0000256" key="12">
    <source>
        <dbReference type="ARBA" id="ARBA00023033"/>
    </source>
</evidence>
<dbReference type="GO" id="GO:0031177">
    <property type="term" value="F:phosphopantetheine binding"/>
    <property type="evidence" value="ECO:0007669"/>
    <property type="project" value="InterPro"/>
</dbReference>
<dbReference type="GO" id="GO:0005506">
    <property type="term" value="F:iron ion binding"/>
    <property type="evidence" value="ECO:0007669"/>
    <property type="project" value="InterPro"/>
</dbReference>
<dbReference type="Gene3D" id="3.30.559.30">
    <property type="entry name" value="Nonribosomal peptide synthetase, condensation domain"/>
    <property type="match status" value="1"/>
</dbReference>
<evidence type="ECO:0000256" key="14">
    <source>
        <dbReference type="PIRSR" id="PIRSR602403-1"/>
    </source>
</evidence>
<feature type="region of interest" description="Disordered" evidence="16">
    <location>
        <begin position="3239"/>
        <end position="3292"/>
    </location>
</feature>
<dbReference type="InterPro" id="IPR002403">
    <property type="entry name" value="Cyt_P450_E_grp-IV"/>
</dbReference>
<evidence type="ECO:0000256" key="7">
    <source>
        <dbReference type="ARBA" id="ARBA00022679"/>
    </source>
</evidence>
<dbReference type="Gene3D" id="1.10.630.10">
    <property type="entry name" value="Cytochrome P450"/>
    <property type="match status" value="1"/>
</dbReference>
<feature type="active site" description="Proton donor; for dehydratase activity" evidence="15">
    <location>
        <position position="1757"/>
    </location>
</feature>
<dbReference type="GO" id="GO:0008168">
    <property type="term" value="F:methyltransferase activity"/>
    <property type="evidence" value="ECO:0007669"/>
    <property type="project" value="UniProtKB-KW"/>
</dbReference>
<evidence type="ECO:0000259" key="19">
    <source>
        <dbReference type="PROSITE" id="PS52004"/>
    </source>
</evidence>
<dbReference type="InterPro" id="IPR001242">
    <property type="entry name" value="Condensation_dom"/>
</dbReference>
<dbReference type="Pfam" id="PF07993">
    <property type="entry name" value="NAD_binding_4"/>
    <property type="match status" value="1"/>
</dbReference>
<evidence type="ECO:0000256" key="6">
    <source>
        <dbReference type="ARBA" id="ARBA00022603"/>
    </source>
</evidence>
<feature type="domain" description="Carrier" evidence="18">
    <location>
        <begin position="4324"/>
        <end position="4402"/>
    </location>
</feature>
<dbReference type="InterPro" id="IPR013217">
    <property type="entry name" value="Methyltransf_12"/>
</dbReference>
<accession>A0AAX6MJ51</accession>
<keyword evidence="14" id="KW-0349">Heme</keyword>
<dbReference type="InterPro" id="IPR020841">
    <property type="entry name" value="PKS_Beta-ketoAc_synthase_dom"/>
</dbReference>
<dbReference type="GO" id="GO:0020037">
    <property type="term" value="F:heme binding"/>
    <property type="evidence" value="ECO:0007669"/>
    <property type="project" value="InterPro"/>
</dbReference>
<keyword evidence="4" id="KW-0597">Phosphoprotein</keyword>
<dbReference type="SMART" id="SM00825">
    <property type="entry name" value="PKS_KS"/>
    <property type="match status" value="1"/>
</dbReference>
<keyword evidence="11 14" id="KW-0408">Iron</keyword>
<dbReference type="Pfam" id="PF00067">
    <property type="entry name" value="p450"/>
    <property type="match status" value="1"/>
</dbReference>
<dbReference type="SMART" id="SM00822">
    <property type="entry name" value="PKS_KR"/>
    <property type="match status" value="1"/>
</dbReference>
<evidence type="ECO:0000256" key="5">
    <source>
        <dbReference type="ARBA" id="ARBA00022598"/>
    </source>
</evidence>
<dbReference type="InterPro" id="IPR016039">
    <property type="entry name" value="Thiolase-like"/>
</dbReference>
<dbReference type="InterPro" id="IPR050091">
    <property type="entry name" value="PKS_NRPS_Biosynth_Enz"/>
</dbReference>
<dbReference type="PROSITE" id="PS00012">
    <property type="entry name" value="PHOSPHOPANTETHEINE"/>
    <property type="match status" value="1"/>
</dbReference>
<dbReference type="SMART" id="SM00826">
    <property type="entry name" value="PKS_DH"/>
    <property type="match status" value="1"/>
</dbReference>
<keyword evidence="5" id="KW-0436">Ligase</keyword>
<keyword evidence="17" id="KW-0472">Membrane</keyword>
<dbReference type="PROSITE" id="PS52004">
    <property type="entry name" value="KS3_2"/>
    <property type="match status" value="1"/>
</dbReference>
<organism evidence="21 22">
    <name type="scientific">Daldinia eschscholtzii</name>
    <dbReference type="NCBI Taxonomy" id="292717"/>
    <lineage>
        <taxon>Eukaryota</taxon>
        <taxon>Fungi</taxon>
        <taxon>Dikarya</taxon>
        <taxon>Ascomycota</taxon>
        <taxon>Pezizomycotina</taxon>
        <taxon>Sordariomycetes</taxon>
        <taxon>Xylariomycetidae</taxon>
        <taxon>Xylariales</taxon>
        <taxon>Hypoxylaceae</taxon>
        <taxon>Daldinia</taxon>
    </lineage>
</organism>
<dbReference type="InterPro" id="IPR013120">
    <property type="entry name" value="FAR_NAD-bd"/>
</dbReference>
<dbReference type="PROSITE" id="PS50075">
    <property type="entry name" value="CARRIER"/>
    <property type="match status" value="2"/>
</dbReference>
<dbReference type="InterPro" id="IPR020806">
    <property type="entry name" value="PKS_PP-bd"/>
</dbReference>
<keyword evidence="3" id="KW-0596">Phosphopantetheine</keyword>
<dbReference type="InterPro" id="IPR045851">
    <property type="entry name" value="AMP-bd_C_sf"/>
</dbReference>
<dbReference type="InterPro" id="IPR001227">
    <property type="entry name" value="Ac_transferase_dom_sf"/>
</dbReference>
<dbReference type="PANTHER" id="PTHR43775">
    <property type="entry name" value="FATTY ACID SYNTHASE"/>
    <property type="match status" value="1"/>
</dbReference>
<dbReference type="Gene3D" id="3.40.50.12780">
    <property type="entry name" value="N-terminal domain of ligase-like"/>
    <property type="match status" value="2"/>
</dbReference>
<dbReference type="InterPro" id="IPR020845">
    <property type="entry name" value="AMP-binding_CS"/>
</dbReference>
<dbReference type="Proteomes" id="UP001369815">
    <property type="component" value="Unassembled WGS sequence"/>
</dbReference>
<evidence type="ECO:0000256" key="15">
    <source>
        <dbReference type="PROSITE-ProRule" id="PRU01363"/>
    </source>
</evidence>
<evidence type="ECO:0000256" key="3">
    <source>
        <dbReference type="ARBA" id="ARBA00022450"/>
    </source>
</evidence>
<dbReference type="InterPro" id="IPR029063">
    <property type="entry name" value="SAM-dependent_MTases_sf"/>
</dbReference>
<dbReference type="Pfam" id="PF16197">
    <property type="entry name" value="KAsynt_C_assoc"/>
    <property type="match status" value="1"/>
</dbReference>
<feature type="active site" description="Proton acceptor; for dehydratase activity" evidence="15">
    <location>
        <position position="1555"/>
    </location>
</feature>
<name>A0AAX6MJ51_9PEZI</name>
<dbReference type="Gene3D" id="3.10.129.110">
    <property type="entry name" value="Polyketide synthase dehydratase"/>
    <property type="match status" value="1"/>
</dbReference>
<feature type="region of interest" description="N-terminal hotdog fold" evidence="15">
    <location>
        <begin position="1523"/>
        <end position="1676"/>
    </location>
</feature>
<keyword evidence="17" id="KW-1133">Transmembrane helix</keyword>
<evidence type="ECO:0000256" key="8">
    <source>
        <dbReference type="ARBA" id="ARBA00022723"/>
    </source>
</evidence>
<dbReference type="Pfam" id="PF21089">
    <property type="entry name" value="PKS_DH_N"/>
    <property type="match status" value="1"/>
</dbReference>
<dbReference type="InterPro" id="IPR001128">
    <property type="entry name" value="Cyt_P450"/>
</dbReference>
<dbReference type="Pfam" id="PF00109">
    <property type="entry name" value="ketoacyl-synt"/>
    <property type="match status" value="1"/>
</dbReference>
<dbReference type="CDD" id="cd00833">
    <property type="entry name" value="PKS"/>
    <property type="match status" value="1"/>
</dbReference>
<evidence type="ECO:0000256" key="1">
    <source>
        <dbReference type="ARBA" id="ARBA00001971"/>
    </source>
</evidence>
<dbReference type="InterPro" id="IPR009081">
    <property type="entry name" value="PP-bd_ACP"/>
</dbReference>
<dbReference type="PRINTS" id="PR00465">
    <property type="entry name" value="EP450IV"/>
</dbReference>
<dbReference type="Pfam" id="PF08242">
    <property type="entry name" value="Methyltransf_12"/>
    <property type="match status" value="1"/>
</dbReference>
<dbReference type="GO" id="GO:0006633">
    <property type="term" value="P:fatty acid biosynthetic process"/>
    <property type="evidence" value="ECO:0007669"/>
    <property type="project" value="TreeGrafter"/>
</dbReference>
<dbReference type="SUPFAM" id="SSF55048">
    <property type="entry name" value="Probable ACP-binding domain of malonyl-CoA ACP transacylase"/>
    <property type="match status" value="1"/>
</dbReference>
<evidence type="ECO:0000259" key="18">
    <source>
        <dbReference type="PROSITE" id="PS50075"/>
    </source>
</evidence>
<dbReference type="PROSITE" id="PS52019">
    <property type="entry name" value="PKS_MFAS_DH"/>
    <property type="match status" value="1"/>
</dbReference>
<dbReference type="InterPro" id="IPR023213">
    <property type="entry name" value="CAT-like_dom_sf"/>
</dbReference>
<feature type="domain" description="PKS/mFAS DH" evidence="20">
    <location>
        <begin position="1523"/>
        <end position="1850"/>
    </location>
</feature>
<dbReference type="Gene3D" id="3.30.300.30">
    <property type="match status" value="1"/>
</dbReference>
<dbReference type="GO" id="GO:0009403">
    <property type="term" value="P:toxin biosynthetic process"/>
    <property type="evidence" value="ECO:0007669"/>
    <property type="project" value="UniProtKB-ARBA"/>
</dbReference>
<feature type="compositionally biased region" description="Polar residues" evidence="16">
    <location>
        <begin position="3216"/>
        <end position="3227"/>
    </location>
</feature>
<dbReference type="SUPFAM" id="SSF56801">
    <property type="entry name" value="Acetyl-CoA synthetase-like"/>
    <property type="match status" value="1"/>
</dbReference>
<dbReference type="GO" id="GO:0032259">
    <property type="term" value="P:methylation"/>
    <property type="evidence" value="ECO:0007669"/>
    <property type="project" value="UniProtKB-KW"/>
</dbReference>
<dbReference type="PROSITE" id="PS00455">
    <property type="entry name" value="AMP_BINDING"/>
    <property type="match status" value="1"/>
</dbReference>
<dbReference type="SUPFAM" id="SSF52777">
    <property type="entry name" value="CoA-dependent acyltransferases"/>
    <property type="match status" value="2"/>
</dbReference>
<dbReference type="FunFam" id="3.40.47.10:FF:000019">
    <property type="entry name" value="Polyketide synthase type I"/>
    <property type="match status" value="1"/>
</dbReference>
<dbReference type="CDD" id="cd02440">
    <property type="entry name" value="AdoMet_MTases"/>
    <property type="match status" value="1"/>
</dbReference>
<keyword evidence="7" id="KW-0808">Transferase</keyword>
<sequence>MSSVLNNFIEPIMVIRQSVAPLRLSRWQFTKLVLGTLVGDPARAAAIILVASTLLFITYQLYFDNSKGSVRPPREMPVVKRNDSDFENIIKEVRLKHPDTPVYIENNRHVLIVCPPQCFDEVKRLPEHTASARKFFHGANYGQWSLVGRETNALLKCIMADLTRSLPARVLTRQQDCRMAFDAIIGYCPEWKDFNLLMTVFELVAQINASSFVGRELSSNRKWVRAVMMYPIVVYIAVTAMNALPTLLRPILAPLLFLPALKNQWDMKRLLAPYLKNDMKTFQECKDKKQLLKPSSNGKLPFSAMLLSRYAQAESNIRQLVQDYILVSFDSTPSTASTLYHVLCELARHPVAADILRKEVEEVMVDGKLPTTHLQELKRMDSFLRESFRLHPINLFSLLRHLKKPTKLSVGPTIPAGATICVDAEGINRSPDLWQDPDKFDMDRFYNIRQRPGNENRYHFLTTGADSPGWGDGSQACPGRFFATSTIKIALTHILLNYDIKLKDMNREIKSTPMAGGSFKPDDGVIVSFNNVHSRLLGLLYGGSLNSPEISRNTSTYSHDPRFPLEPNIVMTIREPIAIIGTGCRFPGQCDNPSKLWDLLQEPRDLLKEIPEDRFSVDAFYHPHNYHHGTSNVRHSYLLEEDLGRFDAQFFGIKPIEARSIDPQQRLLLETVYESLETAGISVTDLRGSDTAVYVGVMSADFTDMTSRDIDSFPTYFATGTARSILSNRISYFFDWRGASMTIDTACSSSLVALHQAVQVLRAGESSIAVVAGSNLILGPEQYIAESKLQMLSPTGRSRMWDEDADGYARGEGVASIVLKRLSQALADGDHIECVVRETGLNQDGRTPGITMPSASAQTALIQSTYSKAGLDISRASDRPQYFEAHGTPAGDPIEAEAINDAFFGPKSNFNHGSVRDTLYVGSIKTVVGHTEGTAGLAAVIKASLALQAGKIPPNRLLNRLNPKIVPFYNHLKILSEAKEWPKTADGTRRASVNSFGFGGANAHAILESFDEQGNNQSLYHHDENNACFTPFLFSAASASTLITNLEKYRDYLTTANVNPDSIPFTLRDLSWTLSNRRTTLEYRTVLPAVSKLDDLVSKMTKTIDSLSGSPPSSSAKPVTNKPRVLGVFTGQGAQWARMGAELIETSPEASRIIAGLDQSLKSLPPQDRPKWTLRDQLLAPSESSQVHTAFISQPLCTAVQIMLVDLLKAAGITFSAVVGHSSGEIGAAYAAGYLSGEDAIRVAYYRGLHLRSVTDKKGAMMAVGTSFEDLKELCELPAFEGRVCVAASNSSASVTLSGDADAVDEVKVVLDAEKKFTRLLKVDRAYHSHHMQPCAEPYIRSLQRCHIKAKRRTNCRWVSSVFVQDIDDVLDTESLGGNYWVSNLVKPVMFAEALRKTIGSQEQGSSSPYDLIIEVGPHPALKGPASQTIQDCFESQSIPYTGVLSRGVNSVEAFSTSLGSVWEAFGDGVIDFAGFSSYAAGGKAPEPKLCKGLPSYEWDHNRIYWYESGLSQAYRTSKEVPNELLGRRLLDGAPDQLRWRNILKRREIEWLDGHQVQGQVVFPCAGYVSACLEAAMKLPAITGKQASQEQGQRIIRAIEIQDFVVGQAVAFGDDQESGVETLITLTDIKWQEHAGMDNGDTIFANFTFYSSTIGSETLKMVNNASGHVRVFLGSDGTEDLGTVILSEKSEEDDLGAAEVESDRFYDALGKLGFGYTGPFRALTRLKRKLGLATGFIQNSDSSVFSSPLLVQPATLDAAIQSIMLAFCYPGDSMLRSIYLPTGIKRLLINPQVCQSFAGATIDVPFESVAAIDTPKSLSGDVSIYSPGGASKAIQLEGLQTKPLSNPTESSDLNIFTELVWEVAEPDSDVIVAKTPVQELDADLLFSLERVAYFYLQSLDKQFPARERARIKLEWHQERLLAYVDHCLAKVARGANPFAKVDWIADTKTTITKILNKYPDNIDLKLMRAVGENLPAVIRGETTMLEHMIQDNMLNDFYVVAHGMPRYTAYLASMAKLITHRNPHMNVLEIGAGTGGATKSFLKELGDSFSTYTFTDISSGFFAKAEQVFASYNSKMNFKVLDIEKDIQDQGFSDGSFDLIIASLVLHATRDLADTLRNVRRLLKPGGYLLLLEITENEQMRFGLIFGGLPGWWLGYDDGRALSPCIEIEKWEDLLLETGFSGIHTAIPHHDKLPVPLSIIVSQAVDERINFLKQPLSSPSSSLFRSDVPLIPQLTLVGGGGPKSAKLAADIRRILQREGRLCRTPTFIKSIEAIRLGKDLPIGGTTLCIADVDEAVFKVMTPEKLRGFQEIFKQSAKILWITQGARFGDPFSRMVVGFGRTLVLEMLHIRLQFLDIAPSSASSSSWDISNATPIAETLLRLEAMEAWTANDGKQSDKQPLFYSTEPELYLDQENGKFYVPRFKLNKDQNDRYNSARRTITHLVDSKETAVELVPQDDGSKCLLERVPTSPLTTQLDFRLRNLGKTADVNTIYSVDKAVQILEGTFLFAILGEDRHTGERILGLSPNQASIVKIPRAFILHRSASEERDLAAGSLQLLYTGLLAQSVMRNVSAYGQLILIQPDSALAREINCIAVDKGAKVLCLTTDRPGVLRNVESSLEWRYIHPMATNSDIRHLVSDLLMSSDIDAFAAPICLLNMGGASTASISQSLAGLFPSRTVTQISAENLTSPVASLSSVTEIGSQVQSISHLLMNIEHSLHADTSAWGAEDQELDIINIKNLVDQQSHDDIDDRPHIIDWNISSNALPVQTTPVGNHIRFKADKTYWLVGLTGGLGLSLCEWMAQHGARYLVVSSRSPKVDKRWLKKMKDLGVTVEVLANDVCDRSSVRAVYKKICQNLPPIAGVAQGAMVLHDTMFLDLDIARVNKVMQPKVNGSLHLEEIFRDIDLDFFVFFSSMAAITGNPGQSAYAGANMFMASLASQRRQRGLNASVVHIGAIFGNGYVTRELTLAQQEFLGKVGNLWLSEHDFRQLFAEAVLAGQAHRGKNNELSTGLKILDSTQESEDTITWFRNPMFQHCIKSGDQDMDGLAGAANSRNRQGVAVKAQLLEALSPAEVYEIISDAFTAKLRSSLQIEEDRNLDDLRAEAIGIDSLVAVDIRSWFIKELQVEVPVLKILSGATMGELVSTAQELLPASLTPNLDPNNKETSTDVKKRTKKKEPTGLNAKQESLGGQSIAIASTKEPQQRADPIPPTSRDNIHNPTVNSSVKEALSKSTASINFVDSLKSSPQGPSTNLPNDVVPLSSTGDSPAYSSPNSWSELDTSEVRSQSSTETPVTILTKGSKEAELASITDPSISSPAITKRVPIAFAQSRFWFIQHYLQNASVASNITLSIDLKGSLDVDKFRRAIKLVGQRHEALRTRFVAANGDNGSNANSTVMQEVLAVPTLGLEVRDVSDDAQVDSAYQELRRHKYNFIEGEHMRILLLRKSPDSFRLIMGYHHINMDGVSLEVVLRELQVAYDSKSRLPGLQSILQYPDFAERQRREYESGQWHNDINFWKTEFADKIPSVYEPLPVLPLAKNYSRPPLVEYSTHTSEFHLAKNAQKIIQSICSKLNVTAFHFHLSVFYTLLVRLVEVEHVCIGVSSSNRGYEAGMLQSVGMYLNLLPVLLKSQPHLTFTNILKMVRDKSQSALAHSKVPFDVIVNELRVPRSTTHNPLFQTLVNYRPGISERRTFCDCDSKADKFDQAQTAYDLVLDVIENPDGDCHVMLAGQSALYDAHHVDMLTDMYKHLLHSFSQNPALRLSMASLYNLDDVRRGIQLGRGTQPFTILLIFSFASGKPRLCICLPLDTGPIYTHTWPQTLPHRIDLMIRKYDTNVALIEPSKGQKASRSLTYGQMDNRVNSIATALSRKETNLTTNTIIGVFMEPGVEWICSLLAVLRLGAIYVPLDPRSGLDRLAAIIEDSQLSILIINDSTKVESERFESIRTRVNIDQVTTTTTTKVPNAAKPDSVATIMYTSGSTGVPKGIVMKHETFRNNIEIMTTKCYFREGRDVTLQQSSYSFDMSLAQTFLTLANGGTLHVVPKELRGRLGGEPVTKTLTSAFREVDKTDLKLIDCYGPTEITFCSNSRDVDYWSDAKDRPQDGDGDSDVTGLKTWPNYSVSIVDANMKAVPIGMPGEVLIGGAGIVAGYLHSELDARGFARNGFASAEFLENGWSRLHRTGDFGRLSRVDGSLLLEGRIAGDTQVKLRGLRIDLREVEAAIIDAAEGKIVDAAVTIRESETTGSDILVAFATTTTTPDEADIDDELIQVLDKLPLPPYMRPATIVHVAKLPSNASNKVDRVALKSLPIPQGRHNLNGIENTADQHLSDTESRVNRLWEEVISKEVLSQYKITRESDFFHVGGTSMYLIRLRAALEEEFGIENMSLSQLFDGSTLESMASLVSQRTHGNSTEKVDDSKEEGKAIDWEEETALLPSLIRNPASKQHFFTQPEVVILTGSTGFLGRAILKRLIEDGVVRKIHCLAVRDPERVYKQFPHLFKSPQVVVHAGDLASPNFGLANEQQLLDIFSEAHVVIHNGADVSFVKSYSSLKLVNLGATKELVRLSLPHQLSFHYVSTAAVANLSGEQTFEQRSVGIFPPPSSPSELQEKVGGYVATKWASERYLDKVSDRWELPIWIHRPSSVTGEGAPETDLMSNMITYSRATGLVPDTSSWSGWIDMISVESVAMQISDQVYEDYSWPGNVKYLFESGEQEILISDMKGVLERENSNGSKIKTVSMEEWVSRAQEKGLNPLLGEYLRRMDGVPAVFPRLIREGNFF</sequence>
<evidence type="ECO:0000256" key="16">
    <source>
        <dbReference type="SAM" id="MobiDB-lite"/>
    </source>
</evidence>
<keyword evidence="10" id="KW-0560">Oxidoreductase</keyword>
<evidence type="ECO:0000313" key="21">
    <source>
        <dbReference type="EMBL" id="KAK6952437.1"/>
    </source>
</evidence>
<dbReference type="Gene3D" id="1.10.1200.10">
    <property type="entry name" value="ACP-like"/>
    <property type="match status" value="1"/>
</dbReference>
<dbReference type="InterPro" id="IPR042099">
    <property type="entry name" value="ANL_N_sf"/>
</dbReference>
<dbReference type="GO" id="GO:0004497">
    <property type="term" value="F:monooxygenase activity"/>
    <property type="evidence" value="ECO:0007669"/>
    <property type="project" value="UniProtKB-KW"/>
</dbReference>
<feature type="binding site" description="axial binding residue" evidence="14">
    <location>
        <position position="477"/>
    </location>
    <ligand>
        <name>heme</name>
        <dbReference type="ChEBI" id="CHEBI:30413"/>
    </ligand>
    <ligandPart>
        <name>Fe</name>
        <dbReference type="ChEBI" id="CHEBI:18248"/>
    </ligandPart>
</feature>
<dbReference type="SUPFAM" id="SSF52151">
    <property type="entry name" value="FabD/lysophospholipase-like"/>
    <property type="match status" value="1"/>
</dbReference>
<dbReference type="InterPro" id="IPR042104">
    <property type="entry name" value="PKS_dehydratase_sf"/>
</dbReference>
<evidence type="ECO:0000313" key="22">
    <source>
        <dbReference type="Proteomes" id="UP001369815"/>
    </source>
</evidence>
<dbReference type="InterPro" id="IPR057326">
    <property type="entry name" value="KR_dom"/>
</dbReference>
<dbReference type="PANTHER" id="PTHR43775:SF20">
    <property type="entry name" value="HYBRID PKS-NRPS SYNTHETASE APDA"/>
    <property type="match status" value="1"/>
</dbReference>
<dbReference type="SMART" id="SM00827">
    <property type="entry name" value="PKS_AT"/>
    <property type="match status" value="1"/>
</dbReference>
<keyword evidence="8 14" id="KW-0479">Metal-binding</keyword>
<dbReference type="CDD" id="cd19532">
    <property type="entry name" value="C_PKS-NRPS"/>
    <property type="match status" value="1"/>
</dbReference>
<keyword evidence="12" id="KW-0503">Monooxygenase</keyword>
<dbReference type="InterPro" id="IPR014031">
    <property type="entry name" value="Ketoacyl_synth_C"/>
</dbReference>
<dbReference type="SUPFAM" id="SSF48264">
    <property type="entry name" value="Cytochrome P450"/>
    <property type="match status" value="1"/>
</dbReference>
<feature type="region of interest" description="C-terminal hotdog fold" evidence="15">
    <location>
        <begin position="1696"/>
        <end position="1850"/>
    </location>
</feature>
<dbReference type="Gene3D" id="3.40.366.10">
    <property type="entry name" value="Malonyl-Coenzyme A Acyl Carrier Protein, domain 2"/>
    <property type="match status" value="1"/>
</dbReference>
<dbReference type="SUPFAM" id="SSF51735">
    <property type="entry name" value="NAD(P)-binding Rossmann-fold domains"/>
    <property type="match status" value="2"/>
</dbReference>
<dbReference type="InterPro" id="IPR049552">
    <property type="entry name" value="PKS_DH_N"/>
</dbReference>
<evidence type="ECO:0000256" key="4">
    <source>
        <dbReference type="ARBA" id="ARBA00022553"/>
    </source>
</evidence>
<dbReference type="GO" id="GO:0004312">
    <property type="term" value="F:fatty acid synthase activity"/>
    <property type="evidence" value="ECO:0007669"/>
    <property type="project" value="TreeGrafter"/>
</dbReference>
<feature type="transmembrane region" description="Helical" evidence="17">
    <location>
        <begin position="227"/>
        <end position="248"/>
    </location>
</feature>
<dbReference type="Pfam" id="PF00550">
    <property type="entry name" value="PP-binding"/>
    <property type="match status" value="1"/>
</dbReference>
<evidence type="ECO:0000256" key="13">
    <source>
        <dbReference type="ARBA" id="ARBA00023268"/>
    </source>
</evidence>
<comment type="caution">
    <text evidence="21">The sequence shown here is derived from an EMBL/GenBank/DDBJ whole genome shotgun (WGS) entry which is preliminary data.</text>
</comment>
<evidence type="ECO:0008006" key="23">
    <source>
        <dbReference type="Google" id="ProtNLM"/>
    </source>
</evidence>
<dbReference type="InterPro" id="IPR036736">
    <property type="entry name" value="ACP-like_sf"/>
</dbReference>
<dbReference type="InterPro" id="IPR016036">
    <property type="entry name" value="Malonyl_transacylase_ACP-bd"/>
</dbReference>
<evidence type="ECO:0000256" key="17">
    <source>
        <dbReference type="SAM" id="Phobius"/>
    </source>
</evidence>